<dbReference type="InterPro" id="IPR000210">
    <property type="entry name" value="BTB/POZ_dom"/>
</dbReference>
<protein>
    <recommendedName>
        <fullName evidence="9">Phototropic-responsive NPH3 family protein</fullName>
    </recommendedName>
</protein>
<organism evidence="7 8">
    <name type="scientific">Fraxinus pennsylvanica</name>
    <dbReference type="NCBI Taxonomy" id="56036"/>
    <lineage>
        <taxon>Eukaryota</taxon>
        <taxon>Viridiplantae</taxon>
        <taxon>Streptophyta</taxon>
        <taxon>Embryophyta</taxon>
        <taxon>Tracheophyta</taxon>
        <taxon>Spermatophyta</taxon>
        <taxon>Magnoliopsida</taxon>
        <taxon>eudicotyledons</taxon>
        <taxon>Gunneridae</taxon>
        <taxon>Pentapetalae</taxon>
        <taxon>asterids</taxon>
        <taxon>lamiids</taxon>
        <taxon>Lamiales</taxon>
        <taxon>Oleaceae</taxon>
        <taxon>Oleeae</taxon>
        <taxon>Fraxinus</taxon>
    </lineage>
</organism>
<evidence type="ECO:0008006" key="9">
    <source>
        <dbReference type="Google" id="ProtNLM"/>
    </source>
</evidence>
<evidence type="ECO:0000256" key="2">
    <source>
        <dbReference type="ARBA" id="ARBA00022786"/>
    </source>
</evidence>
<dbReference type="Proteomes" id="UP000834106">
    <property type="component" value="Chromosome 10"/>
</dbReference>
<gene>
    <name evidence="7" type="ORF">FPE_LOCUS17329</name>
</gene>
<evidence type="ECO:0000256" key="3">
    <source>
        <dbReference type="PROSITE-ProRule" id="PRU00982"/>
    </source>
</evidence>
<comment type="pathway">
    <text evidence="1">Protein modification; protein ubiquitination.</text>
</comment>
<dbReference type="SMART" id="SM00225">
    <property type="entry name" value="BTB"/>
    <property type="match status" value="1"/>
</dbReference>
<evidence type="ECO:0000259" key="6">
    <source>
        <dbReference type="PROSITE" id="PS51649"/>
    </source>
</evidence>
<dbReference type="Gene3D" id="3.30.710.10">
    <property type="entry name" value="Potassium Channel Kv1.1, Chain A"/>
    <property type="match status" value="1"/>
</dbReference>
<keyword evidence="8" id="KW-1185">Reference proteome</keyword>
<evidence type="ECO:0000313" key="8">
    <source>
        <dbReference type="Proteomes" id="UP000834106"/>
    </source>
</evidence>
<dbReference type="PROSITE" id="PS51649">
    <property type="entry name" value="NPH3"/>
    <property type="match status" value="1"/>
</dbReference>
<keyword evidence="4" id="KW-0812">Transmembrane</keyword>
<sequence length="811" mass="91604">MIPLSLSLKPPLFSPYYSYNCHSQKTRIQKTILCFRNKRRRYGFERSTKLVLESACIIASKIGILPEPLELLLRELGGGNRGGNGGGFGSWNGFGWGAFDGSKKRRKSKLGILVIFVILGVGLWLVSGKELVIDDVSLGGLGLVLFGLSMDGWRRGAKDWILGFCCCAVLMSLLCKKENLEGCVRSIVVPTTTDHGKKGCSSTPLYALQSSAERLKVILMDVKSRERVYPVNGSICVKKHSHCTIFAASVDMVAKSIERRNDNWFIQTKVPNDLIIQIEEKSFHLHKLPLVSRSGFLNRMVFQNRGYGNLSLQIDNLPGGSKCFELVLKFCYGWKVNLTATNVAPLYCAAHFLEMSDDLEQGNLISKTEDFLSYIIVSSWKDTFRIFKSCESISSWARDLQILKRCSETVAWKVCTNACANGSAENELYLNVLSESINQMDTNNLSDGWWFEDISFLRIDHFVEVIESIKRKKVQPNLVGSCITLWTVKWLSGLTLQHNNLNQTDLTVQMHKVTTECLIKILPAERNSVSCNFLLHLLKAAHIMKIESELLHKLERRIALMLESCKATDLLVKSSASLFDVDIIAKVVEAYVSISLSNTLPRMYAVGRLVDEYLVLVARDENLPAKSFQLLVEVLPKEARSCDDDLYRAIDIYLKAHPNLNEEERKNICRVLEYHKLSQDARQHATKNERLPVNIITQFMLLEQVDMSRSFMAAALNNQRTKSQAILRVSEGAGKEWINTQKEIKIIKEDVDMLKFQVGELLQRKVELQKHMNKGNPLCLLSSTFPNLRRVERSSGVALELSSRAAKSHKH</sequence>
<dbReference type="SUPFAM" id="SSF54695">
    <property type="entry name" value="POZ domain"/>
    <property type="match status" value="1"/>
</dbReference>
<proteinExistence type="inferred from homology"/>
<keyword evidence="4" id="KW-1133">Transmembrane helix</keyword>
<dbReference type="InterPro" id="IPR027356">
    <property type="entry name" value="NPH3_dom"/>
</dbReference>
<evidence type="ECO:0000256" key="4">
    <source>
        <dbReference type="SAM" id="Phobius"/>
    </source>
</evidence>
<accession>A0AAD1ZFP7</accession>
<feature type="domain" description="BTB" evidence="5">
    <location>
        <begin position="272"/>
        <end position="340"/>
    </location>
</feature>
<name>A0AAD1ZFP7_9LAMI</name>
<dbReference type="InterPro" id="IPR043454">
    <property type="entry name" value="NPH3/RPT2-like"/>
</dbReference>
<keyword evidence="2" id="KW-0833">Ubl conjugation pathway</keyword>
<evidence type="ECO:0000256" key="1">
    <source>
        <dbReference type="ARBA" id="ARBA00004906"/>
    </source>
</evidence>
<dbReference type="PROSITE" id="PS50097">
    <property type="entry name" value="BTB"/>
    <property type="match status" value="1"/>
</dbReference>
<dbReference type="Pfam" id="PF00651">
    <property type="entry name" value="BTB"/>
    <property type="match status" value="1"/>
</dbReference>
<feature type="transmembrane region" description="Helical" evidence="4">
    <location>
        <begin position="110"/>
        <end position="126"/>
    </location>
</feature>
<dbReference type="InterPro" id="IPR011333">
    <property type="entry name" value="SKP1/BTB/POZ_sf"/>
</dbReference>
<dbReference type="PANTHER" id="PTHR32370">
    <property type="entry name" value="OS12G0117600 PROTEIN"/>
    <property type="match status" value="1"/>
</dbReference>
<evidence type="ECO:0000313" key="7">
    <source>
        <dbReference type="EMBL" id="CAI9768961.1"/>
    </source>
</evidence>
<dbReference type="Pfam" id="PF03000">
    <property type="entry name" value="NPH3"/>
    <property type="match status" value="1"/>
</dbReference>
<evidence type="ECO:0000259" key="5">
    <source>
        <dbReference type="PROSITE" id="PS50097"/>
    </source>
</evidence>
<dbReference type="AlphaFoldDB" id="A0AAD1ZFP7"/>
<keyword evidence="4" id="KW-0472">Membrane</keyword>
<reference evidence="7" key="1">
    <citation type="submission" date="2023-05" db="EMBL/GenBank/DDBJ databases">
        <authorList>
            <person name="Huff M."/>
        </authorList>
    </citation>
    <scope>NUCLEOTIDE SEQUENCE</scope>
</reference>
<comment type="similarity">
    <text evidence="3">Belongs to the NPH3 family.</text>
</comment>
<dbReference type="EMBL" id="OU503045">
    <property type="protein sequence ID" value="CAI9768961.1"/>
    <property type="molecule type" value="Genomic_DNA"/>
</dbReference>
<feature type="domain" description="NPH3" evidence="6">
    <location>
        <begin position="448"/>
        <end position="706"/>
    </location>
</feature>